<evidence type="ECO:0000256" key="6">
    <source>
        <dbReference type="ARBA" id="ARBA00023136"/>
    </source>
</evidence>
<comment type="subcellular location">
    <subcellularLocation>
        <location evidence="1">Membrane</location>
        <topology evidence="1">Multi-pass membrane protein</topology>
    </subcellularLocation>
</comment>
<protein>
    <submittedName>
        <fullName evidence="9">Uncharacterized protein</fullName>
    </submittedName>
</protein>
<dbReference type="Gene3D" id="1.20.1730.10">
    <property type="entry name" value="Sodium/glucose cotransporter"/>
    <property type="match status" value="1"/>
</dbReference>
<evidence type="ECO:0000313" key="10">
    <source>
        <dbReference type="Proteomes" id="UP000626109"/>
    </source>
</evidence>
<dbReference type="Pfam" id="PF00474">
    <property type="entry name" value="SSF"/>
    <property type="match status" value="1"/>
</dbReference>
<reference evidence="9" key="1">
    <citation type="submission" date="2021-02" db="EMBL/GenBank/DDBJ databases">
        <authorList>
            <person name="Dougan E. K."/>
            <person name="Rhodes N."/>
            <person name="Thang M."/>
            <person name="Chan C."/>
        </authorList>
    </citation>
    <scope>NUCLEOTIDE SEQUENCE</scope>
</reference>
<dbReference type="GO" id="GO:0015204">
    <property type="term" value="F:urea transmembrane transporter activity"/>
    <property type="evidence" value="ECO:0007669"/>
    <property type="project" value="InterPro"/>
</dbReference>
<feature type="transmembrane region" description="Helical" evidence="8">
    <location>
        <begin position="15"/>
        <end position="35"/>
    </location>
</feature>
<dbReference type="PANTHER" id="PTHR46154">
    <property type="match status" value="1"/>
</dbReference>
<sequence>MSSNMGWRVGISGPFWYASGATVQILLFSVLSIQVKRRAPHMRTFMEVVKARFGTTTHCVMICFALLTNCIVTSMLLLGGASTISDLTGMSKIWAAFLIPLLSCWIYAMHGGLRATFFTSYVHTTIIFLMLIIFGFTVYGGSGDSSGLYGSPSKVYNGLEKASIQGFFSATQPEQTFGAGGYFSSLGSYILNDGTCYSSGATALAKSCSFKKLAKDEWCCSSDVAVKGDGHYCRASTKDCIDVSETEHFGSSGCDFGAGGALRHFLPNRGQPIRTVVRHHRHCREFRHGFCGPVILAECRGCQAQVGSEGFPDRRPGLVRCALLHGHYHRPCGSCPDYAPRARASLHLRSRLWCWPNASQGPVEGHGFLRRFHLAAAAFHGHHIYGQRRDHRRFLHPDL</sequence>
<organism evidence="9 10">
    <name type="scientific">Polarella glacialis</name>
    <name type="common">Dinoflagellate</name>
    <dbReference type="NCBI Taxonomy" id="89957"/>
    <lineage>
        <taxon>Eukaryota</taxon>
        <taxon>Sar</taxon>
        <taxon>Alveolata</taxon>
        <taxon>Dinophyceae</taxon>
        <taxon>Suessiales</taxon>
        <taxon>Suessiaceae</taxon>
        <taxon>Polarella</taxon>
    </lineage>
</organism>
<evidence type="ECO:0000256" key="5">
    <source>
        <dbReference type="ARBA" id="ARBA00022989"/>
    </source>
</evidence>
<dbReference type="GO" id="GO:0005886">
    <property type="term" value="C:plasma membrane"/>
    <property type="evidence" value="ECO:0007669"/>
    <property type="project" value="TreeGrafter"/>
</dbReference>
<evidence type="ECO:0000313" key="9">
    <source>
        <dbReference type="EMBL" id="CAE8652330.1"/>
    </source>
</evidence>
<evidence type="ECO:0000256" key="1">
    <source>
        <dbReference type="ARBA" id="ARBA00004141"/>
    </source>
</evidence>
<dbReference type="Proteomes" id="UP000626109">
    <property type="component" value="Unassembled WGS sequence"/>
</dbReference>
<keyword evidence="3" id="KW-0813">Transport</keyword>
<comment type="similarity">
    <text evidence="2 7">Belongs to the sodium:solute symporter (SSF) (TC 2.A.21) family.</text>
</comment>
<feature type="transmembrane region" description="Helical" evidence="8">
    <location>
        <begin position="56"/>
        <end position="81"/>
    </location>
</feature>
<comment type="caution">
    <text evidence="9">The sequence shown here is derived from an EMBL/GenBank/DDBJ whole genome shotgun (WGS) entry which is preliminary data.</text>
</comment>
<feature type="transmembrane region" description="Helical" evidence="8">
    <location>
        <begin position="121"/>
        <end position="141"/>
    </location>
</feature>
<accession>A0A813IJV3</accession>
<evidence type="ECO:0000256" key="8">
    <source>
        <dbReference type="SAM" id="Phobius"/>
    </source>
</evidence>
<evidence type="ECO:0000256" key="3">
    <source>
        <dbReference type="ARBA" id="ARBA00022448"/>
    </source>
</evidence>
<evidence type="ECO:0000256" key="4">
    <source>
        <dbReference type="ARBA" id="ARBA00022692"/>
    </source>
</evidence>
<dbReference type="InterPro" id="IPR001734">
    <property type="entry name" value="Na/solute_symporter"/>
</dbReference>
<evidence type="ECO:0000256" key="2">
    <source>
        <dbReference type="ARBA" id="ARBA00006434"/>
    </source>
</evidence>
<keyword evidence="6 8" id="KW-0472">Membrane</keyword>
<keyword evidence="5 8" id="KW-1133">Transmembrane helix</keyword>
<dbReference type="InterPro" id="IPR038377">
    <property type="entry name" value="Na/Glc_symporter_sf"/>
</dbReference>
<name>A0A813IJV3_POLGL</name>
<gene>
    <name evidence="9" type="ORF">PGLA2088_LOCUS9616</name>
</gene>
<evidence type="ECO:0000256" key="7">
    <source>
        <dbReference type="RuleBase" id="RU362091"/>
    </source>
</evidence>
<dbReference type="PANTHER" id="PTHR46154:SF4">
    <property type="entry name" value="UREA ACTIVE TRANSPORTER"/>
    <property type="match status" value="1"/>
</dbReference>
<proteinExistence type="inferred from homology"/>
<dbReference type="InterPro" id="IPR031155">
    <property type="entry name" value="DUR"/>
</dbReference>
<feature type="transmembrane region" description="Helical" evidence="8">
    <location>
        <begin position="93"/>
        <end position="109"/>
    </location>
</feature>
<keyword evidence="4 8" id="KW-0812">Transmembrane</keyword>
<dbReference type="EMBL" id="CAJNNW010010670">
    <property type="protein sequence ID" value="CAE8652330.1"/>
    <property type="molecule type" value="Genomic_DNA"/>
</dbReference>
<dbReference type="PROSITE" id="PS50283">
    <property type="entry name" value="NA_SOLUT_SYMP_3"/>
    <property type="match status" value="1"/>
</dbReference>
<dbReference type="AlphaFoldDB" id="A0A813IJV3"/>